<evidence type="ECO:0000256" key="1">
    <source>
        <dbReference type="SAM" id="Phobius"/>
    </source>
</evidence>
<dbReference type="SMART" id="SM00892">
    <property type="entry name" value="Endonuclease_NS"/>
    <property type="match status" value="1"/>
</dbReference>
<protein>
    <submittedName>
        <fullName evidence="4">DNA/RNA non-specific endonuclease</fullName>
    </submittedName>
</protein>
<feature type="domain" description="DNA/RNA non-specific endonuclease/pyrophosphatase/phosphodiesterase" evidence="3">
    <location>
        <begin position="56"/>
        <end position="257"/>
    </location>
</feature>
<proteinExistence type="predicted"/>
<evidence type="ECO:0000259" key="2">
    <source>
        <dbReference type="SMART" id="SM00477"/>
    </source>
</evidence>
<gene>
    <name evidence="4" type="ORF">MNBD_GAMMA03-1758</name>
</gene>
<organism evidence="4">
    <name type="scientific">hydrothermal vent metagenome</name>
    <dbReference type="NCBI Taxonomy" id="652676"/>
    <lineage>
        <taxon>unclassified sequences</taxon>
        <taxon>metagenomes</taxon>
        <taxon>ecological metagenomes</taxon>
    </lineage>
</organism>
<feature type="transmembrane region" description="Helical" evidence="1">
    <location>
        <begin position="12"/>
        <end position="30"/>
    </location>
</feature>
<keyword evidence="1" id="KW-0472">Membrane</keyword>
<dbReference type="GO" id="GO:0016787">
    <property type="term" value="F:hydrolase activity"/>
    <property type="evidence" value="ECO:0007669"/>
    <property type="project" value="InterPro"/>
</dbReference>
<sequence length="283" mass="33005">MVKISIKKRLYLLIIPLLLGAWFAYEYLVARPSMTYMGLPQIKNGLASQGWSRVLRNEGFMLEYSERLANPLWVVYKVKSQRFKTGKRPRKFMADWRSMTHVRHQDYTRSGYNRGHMAPNYLIATRYGKKAQKETFLMTNISPQKGRLNQKTWQRLEEVIANDFSQWHGDFWVVTGPIFDKAPKIIQNTSIAIPKAFYKILIKPSDKPFDNQDPKMALAFILPQNAKTNENLMTFITSIDDVEKQSGIDFFVALDDSIEERLEAEVTPNVWRLPEVANRTSRY</sequence>
<dbReference type="SMART" id="SM00477">
    <property type="entry name" value="NUC"/>
    <property type="match status" value="1"/>
</dbReference>
<dbReference type="GO" id="GO:0003676">
    <property type="term" value="F:nucleic acid binding"/>
    <property type="evidence" value="ECO:0007669"/>
    <property type="project" value="InterPro"/>
</dbReference>
<dbReference type="AlphaFoldDB" id="A0A3B0VRE9"/>
<name>A0A3B0VRE9_9ZZZZ</name>
<keyword evidence="1" id="KW-1133">Transmembrane helix</keyword>
<keyword evidence="1" id="KW-0812">Transmembrane</keyword>
<dbReference type="InterPro" id="IPR044929">
    <property type="entry name" value="DNA/RNA_non-sp_Endonuclease_sf"/>
</dbReference>
<dbReference type="InterPro" id="IPR020821">
    <property type="entry name" value="ENPP1-3/EXOG-like_nuc-like"/>
</dbReference>
<dbReference type="EMBL" id="UOFC01000093">
    <property type="protein sequence ID" value="VAW46278.1"/>
    <property type="molecule type" value="Genomic_DNA"/>
</dbReference>
<dbReference type="GO" id="GO:0046872">
    <property type="term" value="F:metal ion binding"/>
    <property type="evidence" value="ECO:0007669"/>
    <property type="project" value="InterPro"/>
</dbReference>
<dbReference type="InterPro" id="IPR001604">
    <property type="entry name" value="Endo_G_ENPP1-like_dom"/>
</dbReference>
<accession>A0A3B0VRE9</accession>
<dbReference type="InterPro" id="IPR040255">
    <property type="entry name" value="Non-specific_endonuclease"/>
</dbReference>
<dbReference type="InterPro" id="IPR044925">
    <property type="entry name" value="His-Me_finger_sf"/>
</dbReference>
<dbReference type="GO" id="GO:0004519">
    <property type="term" value="F:endonuclease activity"/>
    <property type="evidence" value="ECO:0007669"/>
    <property type="project" value="UniProtKB-KW"/>
</dbReference>
<dbReference type="Gene3D" id="3.40.570.10">
    <property type="entry name" value="Extracellular Endonuclease, subunit A"/>
    <property type="match status" value="1"/>
</dbReference>
<dbReference type="PANTHER" id="PTHR13966">
    <property type="entry name" value="ENDONUCLEASE RELATED"/>
    <property type="match status" value="1"/>
</dbReference>
<evidence type="ECO:0000313" key="4">
    <source>
        <dbReference type="EMBL" id="VAW46278.1"/>
    </source>
</evidence>
<keyword evidence="4" id="KW-0540">Nuclease</keyword>
<dbReference type="Pfam" id="PF01223">
    <property type="entry name" value="Endonuclease_NS"/>
    <property type="match status" value="1"/>
</dbReference>
<feature type="domain" description="ENPP1-3/EXOG-like endonuclease/phosphodiesterase" evidence="2">
    <location>
        <begin position="57"/>
        <end position="257"/>
    </location>
</feature>
<keyword evidence="4" id="KW-0378">Hydrolase</keyword>
<dbReference type="SUPFAM" id="SSF54060">
    <property type="entry name" value="His-Me finger endonucleases"/>
    <property type="match status" value="1"/>
</dbReference>
<dbReference type="PANTHER" id="PTHR13966:SF5">
    <property type="entry name" value="ENDONUCLEASE G, MITOCHONDRIAL"/>
    <property type="match status" value="1"/>
</dbReference>
<reference evidence="4" key="1">
    <citation type="submission" date="2018-06" db="EMBL/GenBank/DDBJ databases">
        <authorList>
            <person name="Zhirakovskaya E."/>
        </authorList>
    </citation>
    <scope>NUCLEOTIDE SEQUENCE</scope>
</reference>
<keyword evidence="4" id="KW-0255">Endonuclease</keyword>
<evidence type="ECO:0000259" key="3">
    <source>
        <dbReference type="SMART" id="SM00892"/>
    </source>
</evidence>